<evidence type="ECO:0000256" key="1">
    <source>
        <dbReference type="SAM" id="Coils"/>
    </source>
</evidence>
<accession>A0A939H229</accession>
<dbReference type="Proteomes" id="UP000664731">
    <property type="component" value="Unassembled WGS sequence"/>
</dbReference>
<protein>
    <submittedName>
        <fullName evidence="4">IS3 family transposase</fullName>
    </submittedName>
</protein>
<proteinExistence type="predicted"/>
<dbReference type="InterPro" id="IPR048020">
    <property type="entry name" value="Transpos_IS3"/>
</dbReference>
<dbReference type="Gene3D" id="3.30.420.10">
    <property type="entry name" value="Ribonuclease H-like superfamily/Ribonuclease H"/>
    <property type="match status" value="1"/>
</dbReference>
<dbReference type="GO" id="GO:0004803">
    <property type="term" value="F:transposase activity"/>
    <property type="evidence" value="ECO:0007669"/>
    <property type="project" value="InterPro"/>
</dbReference>
<keyword evidence="5" id="KW-1185">Reference proteome</keyword>
<organism evidence="4 5">
    <name type="scientific">Comamonas denitrificans</name>
    <dbReference type="NCBI Taxonomy" id="117506"/>
    <lineage>
        <taxon>Bacteria</taxon>
        <taxon>Pseudomonadati</taxon>
        <taxon>Pseudomonadota</taxon>
        <taxon>Betaproteobacteria</taxon>
        <taxon>Burkholderiales</taxon>
        <taxon>Comamonadaceae</taxon>
        <taxon>Comamonas</taxon>
    </lineage>
</organism>
<dbReference type="AlphaFoldDB" id="A0A939H229"/>
<keyword evidence="1" id="KW-0175">Coiled coil</keyword>
<comment type="caution">
    <text evidence="4">The sequence shown here is derived from an EMBL/GenBank/DDBJ whole genome shotgun (WGS) entry which is preliminary data.</text>
</comment>
<dbReference type="InterPro" id="IPR002514">
    <property type="entry name" value="Transposase_8"/>
</dbReference>
<dbReference type="InterPro" id="IPR001584">
    <property type="entry name" value="Integrase_cat-core"/>
</dbReference>
<dbReference type="GO" id="GO:0003677">
    <property type="term" value="F:DNA binding"/>
    <property type="evidence" value="ECO:0007669"/>
    <property type="project" value="InterPro"/>
</dbReference>
<evidence type="ECO:0000313" key="5">
    <source>
        <dbReference type="Proteomes" id="UP000664731"/>
    </source>
</evidence>
<reference evidence="4" key="1">
    <citation type="submission" date="2021-03" db="EMBL/GenBank/DDBJ databases">
        <title>Comamonas denitrificans.</title>
        <authorList>
            <person name="Finster K."/>
        </authorList>
    </citation>
    <scope>NUCLEOTIDE SEQUENCE</scope>
    <source>
        <strain evidence="4">MM2021_4</strain>
    </source>
</reference>
<dbReference type="InterPro" id="IPR009057">
    <property type="entry name" value="Homeodomain-like_sf"/>
</dbReference>
<dbReference type="PANTHER" id="PTHR47515:SF1">
    <property type="entry name" value="BLR2054 PROTEIN"/>
    <property type="match status" value="1"/>
</dbReference>
<dbReference type="EMBL" id="JAFNME010000052">
    <property type="protein sequence ID" value="MBO1250859.1"/>
    <property type="molecule type" value="Genomic_DNA"/>
</dbReference>
<evidence type="ECO:0000256" key="2">
    <source>
        <dbReference type="SAM" id="MobiDB-lite"/>
    </source>
</evidence>
<dbReference type="InterPro" id="IPR036397">
    <property type="entry name" value="RNaseH_sf"/>
</dbReference>
<feature type="domain" description="Integrase catalytic" evidence="3">
    <location>
        <begin position="193"/>
        <end position="360"/>
    </location>
</feature>
<feature type="coiled-coil region" evidence="1">
    <location>
        <begin position="49"/>
        <end position="76"/>
    </location>
</feature>
<name>A0A939H229_9BURK</name>
<dbReference type="PANTHER" id="PTHR47515">
    <property type="entry name" value="LOW CALCIUM RESPONSE LOCUS PROTEIN T"/>
    <property type="match status" value="1"/>
</dbReference>
<dbReference type="InterPro" id="IPR025948">
    <property type="entry name" value="HTH-like_dom"/>
</dbReference>
<dbReference type="GO" id="GO:0006313">
    <property type="term" value="P:DNA transposition"/>
    <property type="evidence" value="ECO:0007669"/>
    <property type="project" value="InterPro"/>
</dbReference>
<sequence length="383" mass="43640">MKKSRFTEQQIIGFLKQAESGLPVRDVCRQGGFSEPTFYKWRAKYGGMEADEARRLKDLEVENARLKKLLAEAHLDLEALKVGFGGKALAPQDKRKAIAKMLEHTQMSERRACRLVGLSRDAWRHPPQPDAHTVRLGERIHAVAMERRRFGYRRVHDMLRTELPGTNHKKVFRLYSAQGLAVRKRNKGKKCRGERTPLVAATRVNQTWSLDFVSDSLANGRRIKCLTIADDFTRECIDIAVDLSMPGAYVTRILDQAARFRGYPEAIRTDNGPEFTCRAFMAWMQARGIQHILIQPGKPTQNAYIESFNGKFRDECLNENWFESLTQAREVIAIWRQDYNEVRPHGTIGRIPPAEFAAKHRKPNPSTTDAGSVNLQTLGPLSN</sequence>
<evidence type="ECO:0000259" key="3">
    <source>
        <dbReference type="PROSITE" id="PS50994"/>
    </source>
</evidence>
<dbReference type="Pfam" id="PF13683">
    <property type="entry name" value="rve_3"/>
    <property type="match status" value="1"/>
</dbReference>
<feature type="region of interest" description="Disordered" evidence="2">
    <location>
        <begin position="358"/>
        <end position="383"/>
    </location>
</feature>
<gene>
    <name evidence="4" type="ORF">J1777_13695</name>
</gene>
<feature type="compositionally biased region" description="Polar residues" evidence="2">
    <location>
        <begin position="364"/>
        <end position="383"/>
    </location>
</feature>
<dbReference type="GO" id="GO:0015074">
    <property type="term" value="P:DNA integration"/>
    <property type="evidence" value="ECO:0007669"/>
    <property type="project" value="InterPro"/>
</dbReference>
<dbReference type="SUPFAM" id="SSF46689">
    <property type="entry name" value="Homeodomain-like"/>
    <property type="match status" value="1"/>
</dbReference>
<dbReference type="InterPro" id="IPR012337">
    <property type="entry name" value="RNaseH-like_sf"/>
</dbReference>
<dbReference type="Pfam" id="PF01527">
    <property type="entry name" value="HTH_Tnp_1"/>
    <property type="match status" value="1"/>
</dbReference>
<dbReference type="NCBIfam" id="NF033516">
    <property type="entry name" value="transpos_IS3"/>
    <property type="match status" value="1"/>
</dbReference>
<dbReference type="SUPFAM" id="SSF53098">
    <property type="entry name" value="Ribonuclease H-like"/>
    <property type="match status" value="1"/>
</dbReference>
<dbReference type="PROSITE" id="PS50994">
    <property type="entry name" value="INTEGRASE"/>
    <property type="match status" value="1"/>
</dbReference>
<evidence type="ECO:0000313" key="4">
    <source>
        <dbReference type="EMBL" id="MBO1250859.1"/>
    </source>
</evidence>
<dbReference type="Pfam" id="PF13276">
    <property type="entry name" value="HTH_21"/>
    <property type="match status" value="1"/>
</dbReference>